<evidence type="ECO:0000313" key="1">
    <source>
        <dbReference type="EMBL" id="KAG6377641.1"/>
    </source>
</evidence>
<gene>
    <name evidence="1" type="ORF">JVT61DRAFT_14395</name>
</gene>
<sequence>MNASIQAKDTLPKEVYTWLLEAYDPIHKPLHTLPMLISIIFSGMLPRCFPPSDVSTEGITYMPQLANMLTNMPWESRNKRGATITPPFIITIMDPESPFHRCKDPSRKKMFINKHMSTPRPYTLHSQD</sequence>
<dbReference type="EMBL" id="JAGFBS010000008">
    <property type="protein sequence ID" value="KAG6377641.1"/>
    <property type="molecule type" value="Genomic_DNA"/>
</dbReference>
<accession>A0A8I3AA73</accession>
<evidence type="ECO:0000313" key="2">
    <source>
        <dbReference type="Proteomes" id="UP000683000"/>
    </source>
</evidence>
<keyword evidence="2" id="KW-1185">Reference proteome</keyword>
<protein>
    <submittedName>
        <fullName evidence="1">Uncharacterized protein</fullName>
    </submittedName>
</protein>
<reference evidence="1" key="1">
    <citation type="submission" date="2021-03" db="EMBL/GenBank/DDBJ databases">
        <title>Evolutionary innovations through gain and loss of genes in the ectomycorrhizal Boletales.</title>
        <authorList>
            <person name="Wu G."/>
            <person name="Miyauchi S."/>
            <person name="Morin E."/>
            <person name="Yang Z.-L."/>
            <person name="Xu J."/>
            <person name="Martin F.M."/>
        </authorList>
    </citation>
    <scope>NUCLEOTIDE SEQUENCE</scope>
    <source>
        <strain evidence="1">BR01</strain>
    </source>
</reference>
<organism evidence="1 2">
    <name type="scientific">Boletus reticuloceps</name>
    <dbReference type="NCBI Taxonomy" id="495285"/>
    <lineage>
        <taxon>Eukaryota</taxon>
        <taxon>Fungi</taxon>
        <taxon>Dikarya</taxon>
        <taxon>Basidiomycota</taxon>
        <taxon>Agaricomycotina</taxon>
        <taxon>Agaricomycetes</taxon>
        <taxon>Agaricomycetidae</taxon>
        <taxon>Boletales</taxon>
        <taxon>Boletineae</taxon>
        <taxon>Boletaceae</taxon>
        <taxon>Boletoideae</taxon>
        <taxon>Boletus</taxon>
    </lineage>
</organism>
<comment type="caution">
    <text evidence="1">The sequence shown here is derived from an EMBL/GenBank/DDBJ whole genome shotgun (WGS) entry which is preliminary data.</text>
</comment>
<name>A0A8I3AA73_9AGAM</name>
<proteinExistence type="predicted"/>
<dbReference type="AlphaFoldDB" id="A0A8I3AA73"/>
<dbReference type="Proteomes" id="UP000683000">
    <property type="component" value="Unassembled WGS sequence"/>
</dbReference>
<dbReference type="OrthoDB" id="2691215at2759"/>